<dbReference type="RefSeq" id="WP_071629084.1">
    <property type="nucleotide sequence ID" value="NZ_CP022375.1"/>
</dbReference>
<keyword evidence="1" id="KW-1133">Transmembrane helix</keyword>
<dbReference type="CDD" id="cd01822">
    <property type="entry name" value="Lysophospholipase_L1_like"/>
    <property type="match status" value="1"/>
</dbReference>
<evidence type="ECO:0000313" key="3">
    <source>
        <dbReference type="EMBL" id="AXH29814.1"/>
    </source>
</evidence>
<organism evidence="3 4">
    <name type="scientific">Francisella opportunistica</name>
    <dbReference type="NCBI Taxonomy" id="2016517"/>
    <lineage>
        <taxon>Bacteria</taxon>
        <taxon>Pseudomonadati</taxon>
        <taxon>Pseudomonadota</taxon>
        <taxon>Gammaproteobacteria</taxon>
        <taxon>Thiotrichales</taxon>
        <taxon>Francisellaceae</taxon>
        <taxon>Francisella</taxon>
    </lineage>
</organism>
<evidence type="ECO:0000313" key="4">
    <source>
        <dbReference type="Proteomes" id="UP000253862"/>
    </source>
</evidence>
<dbReference type="InterPro" id="IPR051532">
    <property type="entry name" value="Ester_Hydrolysis_Enzymes"/>
</dbReference>
<dbReference type="PROSITE" id="PS01098">
    <property type="entry name" value="LIPASE_GDSL_SER"/>
    <property type="match status" value="1"/>
</dbReference>
<reference evidence="3 4" key="1">
    <citation type="submission" date="2017-07" db="EMBL/GenBank/DDBJ databases">
        <title>Complete genome sequences and comparative analysis of the novel pathogen Francisella opportunistica.</title>
        <authorList>
            <person name="Dietrich E.A."/>
            <person name="Kingry L.C."/>
            <person name="Petersen J.M."/>
        </authorList>
    </citation>
    <scope>NUCLEOTIDE SEQUENCE [LARGE SCALE GENOMIC DNA]</scope>
    <source>
        <strain evidence="3 4">14-2155</strain>
    </source>
</reference>
<dbReference type="KEGG" id="foo:CGC45_04040"/>
<dbReference type="PANTHER" id="PTHR30383">
    <property type="entry name" value="THIOESTERASE 1/PROTEASE 1/LYSOPHOSPHOLIPASE L1"/>
    <property type="match status" value="1"/>
</dbReference>
<dbReference type="Pfam" id="PF13472">
    <property type="entry name" value="Lipase_GDSL_2"/>
    <property type="match status" value="1"/>
</dbReference>
<accession>A0A345JR68</accession>
<dbReference type="GO" id="GO:0006629">
    <property type="term" value="P:lipid metabolic process"/>
    <property type="evidence" value="ECO:0007669"/>
    <property type="project" value="InterPro"/>
</dbReference>
<dbReference type="EMBL" id="CP022375">
    <property type="protein sequence ID" value="AXH29814.1"/>
    <property type="molecule type" value="Genomic_DNA"/>
</dbReference>
<feature type="transmembrane region" description="Helical" evidence="1">
    <location>
        <begin position="5"/>
        <end position="22"/>
    </location>
</feature>
<gene>
    <name evidence="3" type="ORF">CGC43_04055</name>
</gene>
<protein>
    <submittedName>
        <fullName evidence="3">Arylesterase</fullName>
    </submittedName>
</protein>
<sequence>MRKVILASIIVVLVYLVYYVFFTKNYNNWPIVNAKPQGETIVALGDSLTAGYGIDKKDNYPSQLAEMLNQPVINMGISGETTQQALLRINKVIAQNPKIALITLGGNDLKKKIPAGETFDNLKQIVDILQANGALVVIGGIDIPYYKNDYAQDYLEFAKNNGCLLVPNVLAGLIGDKDLMIDAVHPNAKGYKIMAKQFYDVIDKYLNQK</sequence>
<keyword evidence="4" id="KW-1185">Reference proteome</keyword>
<dbReference type="InterPro" id="IPR008265">
    <property type="entry name" value="Lipase_GDSL_AS"/>
</dbReference>
<dbReference type="AlphaFoldDB" id="A0A345JR68"/>
<proteinExistence type="predicted"/>
<name>A0A345JR68_9GAMM</name>
<dbReference type="Gene3D" id="3.40.50.1110">
    <property type="entry name" value="SGNH hydrolase"/>
    <property type="match status" value="1"/>
</dbReference>
<evidence type="ECO:0000256" key="1">
    <source>
        <dbReference type="SAM" id="Phobius"/>
    </source>
</evidence>
<dbReference type="InterPro" id="IPR036514">
    <property type="entry name" value="SGNH_hydro_sf"/>
</dbReference>
<keyword evidence="1" id="KW-0812">Transmembrane</keyword>
<dbReference type="GO" id="GO:0004622">
    <property type="term" value="F:phosphatidylcholine lysophospholipase activity"/>
    <property type="evidence" value="ECO:0007669"/>
    <property type="project" value="TreeGrafter"/>
</dbReference>
<dbReference type="PANTHER" id="PTHR30383:SF24">
    <property type="entry name" value="THIOESTERASE 1_PROTEASE 1_LYSOPHOSPHOLIPASE L1"/>
    <property type="match status" value="1"/>
</dbReference>
<dbReference type="InterPro" id="IPR013830">
    <property type="entry name" value="SGNH_hydro"/>
</dbReference>
<evidence type="ECO:0000259" key="2">
    <source>
        <dbReference type="Pfam" id="PF13472"/>
    </source>
</evidence>
<dbReference type="OrthoDB" id="9786188at2"/>
<keyword evidence="1" id="KW-0472">Membrane</keyword>
<feature type="domain" description="SGNH hydrolase-type esterase" evidence="2">
    <location>
        <begin position="43"/>
        <end position="193"/>
    </location>
</feature>
<dbReference type="SUPFAM" id="SSF52266">
    <property type="entry name" value="SGNH hydrolase"/>
    <property type="match status" value="1"/>
</dbReference>
<dbReference type="Proteomes" id="UP000253862">
    <property type="component" value="Chromosome"/>
</dbReference>